<accession>A0A2K2FES1</accession>
<evidence type="ECO:0008006" key="3">
    <source>
        <dbReference type="Google" id="ProtNLM"/>
    </source>
</evidence>
<dbReference type="AlphaFoldDB" id="A0A2K2FES1"/>
<reference evidence="1 2" key="1">
    <citation type="submission" date="2017-06" db="EMBL/GenBank/DDBJ databases">
        <title>Investigating the central metabolism of Clostridium thermosuccinogenes.</title>
        <authorList>
            <person name="Koendjbiharie J.G."/>
            <person name="van Kranenburg R."/>
        </authorList>
    </citation>
    <scope>NUCLEOTIDE SEQUENCE [LARGE SCALE GENOMIC DNA]</scope>
    <source>
        <strain evidence="1 2">DSM 5806</strain>
    </source>
</reference>
<comment type="caution">
    <text evidence="1">The sequence shown here is derived from an EMBL/GenBank/DDBJ whole genome shotgun (WGS) entry which is preliminary data.</text>
</comment>
<keyword evidence="2" id="KW-1185">Reference proteome</keyword>
<dbReference type="EMBL" id="NIOJ01000020">
    <property type="protein sequence ID" value="PNT99258.1"/>
    <property type="molecule type" value="Genomic_DNA"/>
</dbReference>
<dbReference type="RefSeq" id="WP_103081443.1">
    <property type="nucleotide sequence ID" value="NZ_CP021850.1"/>
</dbReference>
<evidence type="ECO:0000313" key="2">
    <source>
        <dbReference type="Proteomes" id="UP000236151"/>
    </source>
</evidence>
<dbReference type="KEGG" id="cthd:CDO33_01975"/>
<organism evidence="1 2">
    <name type="scientific">Clostridium thermosuccinogenes</name>
    <dbReference type="NCBI Taxonomy" id="84032"/>
    <lineage>
        <taxon>Bacteria</taxon>
        <taxon>Bacillati</taxon>
        <taxon>Bacillota</taxon>
        <taxon>Clostridia</taxon>
        <taxon>Eubacteriales</taxon>
        <taxon>Clostridiaceae</taxon>
        <taxon>Clostridium</taxon>
    </lineage>
</organism>
<name>A0A2K2FES1_9CLOT</name>
<dbReference type="OrthoDB" id="9772751at2"/>
<sequence length="61" mass="7202">MTKQNYTEVNSKTWDKLAENGCEWSIPISHEEYVKAKAGEWGVYLIKNPVPTWYLKDFHVQ</sequence>
<evidence type="ECO:0000313" key="1">
    <source>
        <dbReference type="EMBL" id="PNT99258.1"/>
    </source>
</evidence>
<protein>
    <recommendedName>
        <fullName evidence="3">SAM-dependent methyltransferase</fullName>
    </recommendedName>
</protein>
<proteinExistence type="predicted"/>
<gene>
    <name evidence="1" type="ORF">CDQ84_09205</name>
</gene>
<dbReference type="Proteomes" id="UP000236151">
    <property type="component" value="Unassembled WGS sequence"/>
</dbReference>